<dbReference type="PANTHER" id="PTHR43215:SF14">
    <property type="entry name" value="RADIAL SPOKE HEAD 1 HOMOLOG"/>
    <property type="match status" value="1"/>
</dbReference>
<gene>
    <name evidence="3" type="ORF">ECRASSUSDP1_LOCUS10976</name>
</gene>
<keyword evidence="1" id="KW-0677">Repeat</keyword>
<dbReference type="PANTHER" id="PTHR43215">
    <property type="entry name" value="RADIAL SPOKE HEAD 1 HOMOLOG"/>
    <property type="match status" value="1"/>
</dbReference>
<dbReference type="EMBL" id="CAMPGE010010823">
    <property type="protein sequence ID" value="CAI2369673.1"/>
    <property type="molecule type" value="Genomic_DNA"/>
</dbReference>
<dbReference type="Gene3D" id="2.20.110.10">
    <property type="entry name" value="Histone H3 K4-specific methyltransferase SET7/9 N-terminal domain"/>
    <property type="match status" value="4"/>
</dbReference>
<feature type="compositionally biased region" description="Basic and acidic residues" evidence="2">
    <location>
        <begin position="33"/>
        <end position="52"/>
    </location>
</feature>
<dbReference type="SUPFAM" id="SSF82185">
    <property type="entry name" value="Histone H3 K4-specific methyltransferase SET7/9 N-terminal domain"/>
    <property type="match status" value="2"/>
</dbReference>
<evidence type="ECO:0000256" key="2">
    <source>
        <dbReference type="SAM" id="MobiDB-lite"/>
    </source>
</evidence>
<feature type="compositionally biased region" description="Acidic residues" evidence="2">
    <location>
        <begin position="58"/>
        <end position="67"/>
    </location>
</feature>
<comment type="caution">
    <text evidence="3">The sequence shown here is derived from an EMBL/GenBank/DDBJ whole genome shotgun (WGS) entry which is preliminary data.</text>
</comment>
<proteinExistence type="predicted"/>
<dbReference type="SMART" id="SM00698">
    <property type="entry name" value="MORN"/>
    <property type="match status" value="7"/>
</dbReference>
<dbReference type="FunFam" id="2.20.110.10:FF:000002">
    <property type="entry name" value="Phosphatidylinositol 4-phosphate 5-kinase 8"/>
    <property type="match status" value="1"/>
</dbReference>
<protein>
    <submittedName>
        <fullName evidence="3">Uncharacterized protein</fullName>
    </submittedName>
</protein>
<dbReference type="Pfam" id="PF02493">
    <property type="entry name" value="MORN"/>
    <property type="match status" value="7"/>
</dbReference>
<evidence type="ECO:0000313" key="4">
    <source>
        <dbReference type="Proteomes" id="UP001295684"/>
    </source>
</evidence>
<dbReference type="GO" id="GO:0005829">
    <property type="term" value="C:cytosol"/>
    <property type="evidence" value="ECO:0007669"/>
    <property type="project" value="TreeGrafter"/>
</dbReference>
<keyword evidence="4" id="KW-1185">Reference proteome</keyword>
<organism evidence="3 4">
    <name type="scientific">Euplotes crassus</name>
    <dbReference type="NCBI Taxonomy" id="5936"/>
    <lineage>
        <taxon>Eukaryota</taxon>
        <taxon>Sar</taxon>
        <taxon>Alveolata</taxon>
        <taxon>Ciliophora</taxon>
        <taxon>Intramacronucleata</taxon>
        <taxon>Spirotrichea</taxon>
        <taxon>Hypotrichia</taxon>
        <taxon>Euplotida</taxon>
        <taxon>Euplotidae</taxon>
        <taxon>Moneuplotes</taxon>
    </lineage>
</organism>
<reference evidence="3" key="1">
    <citation type="submission" date="2023-07" db="EMBL/GenBank/DDBJ databases">
        <authorList>
            <consortium name="AG Swart"/>
            <person name="Singh M."/>
            <person name="Singh A."/>
            <person name="Seah K."/>
            <person name="Emmerich C."/>
        </authorList>
    </citation>
    <scope>NUCLEOTIDE SEQUENCE</scope>
    <source>
        <strain evidence="3">DP1</strain>
    </source>
</reference>
<sequence>MEISREVGSSEVLEIAGIQLDSKHYESNAGLDQSKERASQERAERNKYEDLVKSTPNQDEEESDNSDEEVKYSGQNLDPVVSSISVSSRPLKTFENGDTYEGEWDTNGEFSGQGTYTYADGGKYQGQWLGGKEHGFGKEIYANNNEYCGEFKHGQRDGKGVYIFTNGESYEGEFKNGQYHGKGTIKYPNGDTYEGDWVDDQKHGKGILTSNGSIPFKYEGDFKDNEITGFGKHTFNNGDSYEGEYLNGLFHGKGKYTFQNGESFEGNWENNKCQESPDSTSSFNEKHGEIIYVDAEGNKSKHVFKNGVFQQKSFLSWLLCG</sequence>
<dbReference type="InterPro" id="IPR003409">
    <property type="entry name" value="MORN"/>
</dbReference>
<evidence type="ECO:0000313" key="3">
    <source>
        <dbReference type="EMBL" id="CAI2369673.1"/>
    </source>
</evidence>
<evidence type="ECO:0000256" key="1">
    <source>
        <dbReference type="ARBA" id="ARBA00022737"/>
    </source>
</evidence>
<dbReference type="Proteomes" id="UP001295684">
    <property type="component" value="Unassembled WGS sequence"/>
</dbReference>
<dbReference type="AlphaFoldDB" id="A0AAD1XF54"/>
<name>A0AAD1XF54_EUPCR</name>
<accession>A0AAD1XF54</accession>
<feature type="region of interest" description="Disordered" evidence="2">
    <location>
        <begin position="21"/>
        <end position="76"/>
    </location>
</feature>